<dbReference type="RefSeq" id="WP_204395589.1">
    <property type="nucleotide sequence ID" value="NZ_JAFBBW010000001.1"/>
</dbReference>
<feature type="domain" description="DUF2510" evidence="3">
    <location>
        <begin position="9"/>
        <end position="38"/>
    </location>
</feature>
<feature type="transmembrane region" description="Helical" evidence="2">
    <location>
        <begin position="104"/>
        <end position="128"/>
    </location>
</feature>
<dbReference type="EMBL" id="JBHSJC010000001">
    <property type="protein sequence ID" value="MFC4827532.1"/>
    <property type="molecule type" value="Genomic_DNA"/>
</dbReference>
<dbReference type="Pfam" id="PF10708">
    <property type="entry name" value="DUF2510"/>
    <property type="match status" value="1"/>
</dbReference>
<reference evidence="5" key="1">
    <citation type="journal article" date="2019" name="Int. J. Syst. Evol. Microbiol.">
        <title>The Global Catalogue of Microorganisms (GCM) 10K type strain sequencing project: providing services to taxonomists for standard genome sequencing and annotation.</title>
        <authorList>
            <consortium name="The Broad Institute Genomics Platform"/>
            <consortium name="The Broad Institute Genome Sequencing Center for Infectious Disease"/>
            <person name="Wu L."/>
            <person name="Ma J."/>
        </authorList>
    </citation>
    <scope>NUCLEOTIDE SEQUENCE [LARGE SCALE GENOMIC DNA]</scope>
    <source>
        <strain evidence="5">CGMCC 1.12192</strain>
    </source>
</reference>
<feature type="region of interest" description="Disordered" evidence="1">
    <location>
        <begin position="1"/>
        <end position="91"/>
    </location>
</feature>
<protein>
    <submittedName>
        <fullName evidence="4">DUF2510 domain-containing protein</fullName>
    </submittedName>
</protein>
<dbReference type="InterPro" id="IPR018929">
    <property type="entry name" value="DUF2510"/>
</dbReference>
<sequence>MSGSERRRPGWYGDPTDGGLLRYWDGSGWTPHTTARSNGGADSHPPATRTPTLAPGLDLTARLPEPERAGPPDHTTVPIAPTAASATPPGRDAIALGGSARGSILPVAGAVTAAASLVVALAALGVALGR</sequence>
<accession>A0ABV9R595</accession>
<evidence type="ECO:0000313" key="5">
    <source>
        <dbReference type="Proteomes" id="UP001595960"/>
    </source>
</evidence>
<evidence type="ECO:0000256" key="2">
    <source>
        <dbReference type="SAM" id="Phobius"/>
    </source>
</evidence>
<keyword evidence="2" id="KW-1133">Transmembrane helix</keyword>
<evidence type="ECO:0000259" key="3">
    <source>
        <dbReference type="Pfam" id="PF10708"/>
    </source>
</evidence>
<comment type="caution">
    <text evidence="4">The sequence shown here is derived from an EMBL/GenBank/DDBJ whole genome shotgun (WGS) entry which is preliminary data.</text>
</comment>
<feature type="compositionally biased region" description="Low complexity" evidence="1">
    <location>
        <begin position="75"/>
        <end position="89"/>
    </location>
</feature>
<proteinExistence type="predicted"/>
<name>A0ABV9R595_9MICO</name>
<keyword evidence="5" id="KW-1185">Reference proteome</keyword>
<gene>
    <name evidence="4" type="ORF">ACFPER_01950</name>
</gene>
<organism evidence="4 5">
    <name type="scientific">Agromyces aurantiacus</name>
    <dbReference type="NCBI Taxonomy" id="165814"/>
    <lineage>
        <taxon>Bacteria</taxon>
        <taxon>Bacillati</taxon>
        <taxon>Actinomycetota</taxon>
        <taxon>Actinomycetes</taxon>
        <taxon>Micrococcales</taxon>
        <taxon>Microbacteriaceae</taxon>
        <taxon>Agromyces</taxon>
    </lineage>
</organism>
<dbReference type="Proteomes" id="UP001595960">
    <property type="component" value="Unassembled WGS sequence"/>
</dbReference>
<evidence type="ECO:0000256" key="1">
    <source>
        <dbReference type="SAM" id="MobiDB-lite"/>
    </source>
</evidence>
<keyword evidence="2" id="KW-0472">Membrane</keyword>
<evidence type="ECO:0000313" key="4">
    <source>
        <dbReference type="EMBL" id="MFC4827532.1"/>
    </source>
</evidence>
<keyword evidence="2" id="KW-0812">Transmembrane</keyword>